<dbReference type="GeneID" id="86843135"/>
<gene>
    <name evidence="1" type="ORF">CJ198_00685</name>
</gene>
<comment type="caution">
    <text evidence="1">The sequence shown here is derived from an EMBL/GenBank/DDBJ whole genome shotgun (WGS) entry which is preliminary data.</text>
</comment>
<dbReference type="OrthoDB" id="4966261at2"/>
<name>A0A2N6PK95_9MICO</name>
<evidence type="ECO:0000313" key="1">
    <source>
        <dbReference type="EMBL" id="PMB99097.1"/>
    </source>
</evidence>
<evidence type="ECO:0000313" key="2">
    <source>
        <dbReference type="Proteomes" id="UP000235703"/>
    </source>
</evidence>
<dbReference type="AlphaFoldDB" id="A0A2N6PK95"/>
<dbReference type="RefSeq" id="WP_102159825.1">
    <property type="nucleotide sequence ID" value="NZ_CP184789.1"/>
</dbReference>
<dbReference type="EMBL" id="PNFZ01000001">
    <property type="protein sequence ID" value="PMB99097.1"/>
    <property type="molecule type" value="Genomic_DNA"/>
</dbReference>
<accession>A0A2N6PK95</accession>
<sequence>MTVVIWICIALLAASIVIGLVRALTAIDMGSRAIIGDLVYFSAIGILTCIAMLVDLSIILDVIFLSSLLGILATVALARIQTRGHR</sequence>
<reference evidence="1 2" key="1">
    <citation type="submission" date="2017-09" db="EMBL/GenBank/DDBJ databases">
        <title>Bacterial strain isolated from the female urinary microbiota.</title>
        <authorList>
            <person name="Thomas-White K."/>
            <person name="Kumar N."/>
            <person name="Forster S."/>
            <person name="Putonti C."/>
            <person name="Lawley T."/>
            <person name="Wolfe A.J."/>
        </authorList>
    </citation>
    <scope>NUCLEOTIDE SEQUENCE [LARGE SCALE GENOMIC DNA]</scope>
    <source>
        <strain evidence="1 2">UMB0680</strain>
    </source>
</reference>
<keyword evidence="2" id="KW-1185">Reference proteome</keyword>
<protein>
    <submittedName>
        <fullName evidence="1">Transporter</fullName>
    </submittedName>
</protein>
<dbReference type="Proteomes" id="UP000235703">
    <property type="component" value="Unassembled WGS sequence"/>
</dbReference>
<organism evidence="1 2">
    <name type="scientific">Brevibacterium luteolum</name>
    <dbReference type="NCBI Taxonomy" id="199591"/>
    <lineage>
        <taxon>Bacteria</taxon>
        <taxon>Bacillati</taxon>
        <taxon>Actinomycetota</taxon>
        <taxon>Actinomycetes</taxon>
        <taxon>Micrococcales</taxon>
        <taxon>Brevibacteriaceae</taxon>
        <taxon>Brevibacterium</taxon>
    </lineage>
</organism>
<proteinExistence type="predicted"/>